<gene>
    <name evidence="1" type="ORF">BN9_095010</name>
</gene>
<accession>A0A024GPJ1</accession>
<protein>
    <submittedName>
        <fullName evidence="1">Uncharacterized protein</fullName>
    </submittedName>
</protein>
<organism evidence="1 2">
    <name type="scientific">Albugo candida</name>
    <dbReference type="NCBI Taxonomy" id="65357"/>
    <lineage>
        <taxon>Eukaryota</taxon>
        <taxon>Sar</taxon>
        <taxon>Stramenopiles</taxon>
        <taxon>Oomycota</taxon>
        <taxon>Peronosporomycetes</taxon>
        <taxon>Albuginales</taxon>
        <taxon>Albuginaceae</taxon>
        <taxon>Albugo</taxon>
    </lineage>
</organism>
<evidence type="ECO:0000313" key="1">
    <source>
        <dbReference type="EMBL" id="CCI48417.1"/>
    </source>
</evidence>
<sequence length="155" mass="18238">MEDFRRCENLTRKCAIFADIDSEFVNTVCSHLHMYNIDAFRVQAEIFTDLTIMLSKSQTESYREGAEMEYLHQSALLYGYRISKFYAFVYPPLHPLRNLHDIRMGELTLLYSPNKNTSASLKKILRQDWLKNGIRGLERMSGPKYNLAERFKDLI</sequence>
<dbReference type="InParanoid" id="A0A024GPJ1"/>
<dbReference type="AlphaFoldDB" id="A0A024GPJ1"/>
<comment type="caution">
    <text evidence="1">The sequence shown here is derived from an EMBL/GenBank/DDBJ whole genome shotgun (WGS) entry which is preliminary data.</text>
</comment>
<keyword evidence="2" id="KW-1185">Reference proteome</keyword>
<evidence type="ECO:0000313" key="2">
    <source>
        <dbReference type="Proteomes" id="UP000053237"/>
    </source>
</evidence>
<reference evidence="1 2" key="1">
    <citation type="submission" date="2012-05" db="EMBL/GenBank/DDBJ databases">
        <title>Recombination and specialization in a pathogen metapopulation.</title>
        <authorList>
            <person name="Gardiner A."/>
            <person name="Kemen E."/>
            <person name="Schultz-Larsen T."/>
            <person name="MacLean D."/>
            <person name="Van Oosterhout C."/>
            <person name="Jones J.D.G."/>
        </authorList>
    </citation>
    <scope>NUCLEOTIDE SEQUENCE [LARGE SCALE GENOMIC DNA]</scope>
    <source>
        <strain evidence="1 2">Ac Nc2</strain>
    </source>
</reference>
<proteinExistence type="predicted"/>
<dbReference type="EMBL" id="CAIX01000222">
    <property type="protein sequence ID" value="CCI48417.1"/>
    <property type="molecule type" value="Genomic_DNA"/>
</dbReference>
<dbReference type="Proteomes" id="UP000053237">
    <property type="component" value="Unassembled WGS sequence"/>
</dbReference>
<name>A0A024GPJ1_9STRA</name>